<keyword evidence="2" id="KW-1185">Reference proteome</keyword>
<proteinExistence type="predicted"/>
<evidence type="ECO:0000313" key="3">
    <source>
        <dbReference type="RefSeq" id="XP_014678113.1"/>
    </source>
</evidence>
<evidence type="ECO:0000259" key="1">
    <source>
        <dbReference type="Pfam" id="PF02737"/>
    </source>
</evidence>
<gene>
    <name evidence="3" type="primary">LOC106817915</name>
</gene>
<accession>A0ABM1F0Z2</accession>
<reference evidence="3" key="1">
    <citation type="submission" date="2025-08" db="UniProtKB">
        <authorList>
            <consortium name="RefSeq"/>
        </authorList>
    </citation>
    <scope>IDENTIFICATION</scope>
</reference>
<feature type="domain" description="3-hydroxyacyl-CoA dehydrogenase NAD binding" evidence="1">
    <location>
        <begin position="2"/>
        <end position="127"/>
    </location>
</feature>
<name>A0ABM1F0Z2_PRICU</name>
<sequence>MLFAAVGHPVCVYDVEPKQILAALEFIEAELKRHEKEGTLRGTLNAAQQRALISSSSDLKSCVSGAIHVQECVPEDLELKKRLFEQLDAVAPPGCVLASSTSCLLPSTFSEKLKNRTHVIVAHPYLNVDGMVDYMRRHGAGLERVSATMGPTPAYTAPPPSLEQINKQLQEMTPLGEMGARRAWRDKMLSALARLKRDMETE</sequence>
<dbReference type="Pfam" id="PF02737">
    <property type="entry name" value="3HCDH_N"/>
    <property type="match status" value="1"/>
</dbReference>
<dbReference type="PANTHER" id="PTHR48075:SF1">
    <property type="entry name" value="LAMBDA-CRYSTALLIN HOMOLOG"/>
    <property type="match status" value="1"/>
</dbReference>
<dbReference type="InterPro" id="IPR006176">
    <property type="entry name" value="3-OHacyl-CoA_DH_NAD-bd"/>
</dbReference>
<dbReference type="Proteomes" id="UP000695022">
    <property type="component" value="Unplaced"/>
</dbReference>
<dbReference type="Gene3D" id="3.40.50.720">
    <property type="entry name" value="NAD(P)-binding Rossmann-like Domain"/>
    <property type="match status" value="1"/>
</dbReference>
<organism evidence="2 3">
    <name type="scientific">Priapulus caudatus</name>
    <name type="common">Priapulid worm</name>
    <dbReference type="NCBI Taxonomy" id="37621"/>
    <lineage>
        <taxon>Eukaryota</taxon>
        <taxon>Metazoa</taxon>
        <taxon>Ecdysozoa</taxon>
        <taxon>Scalidophora</taxon>
        <taxon>Priapulida</taxon>
        <taxon>Priapulimorpha</taxon>
        <taxon>Priapulimorphida</taxon>
        <taxon>Priapulidae</taxon>
        <taxon>Priapulus</taxon>
    </lineage>
</organism>
<protein>
    <submittedName>
        <fullName evidence="3">Lambda-crystallin-like</fullName>
    </submittedName>
</protein>
<dbReference type="SUPFAM" id="SSF51735">
    <property type="entry name" value="NAD(P)-binding Rossmann-fold domains"/>
    <property type="match status" value="1"/>
</dbReference>
<dbReference type="InterPro" id="IPR036291">
    <property type="entry name" value="NAD(P)-bd_dom_sf"/>
</dbReference>
<evidence type="ECO:0000313" key="2">
    <source>
        <dbReference type="Proteomes" id="UP000695022"/>
    </source>
</evidence>
<dbReference type="GeneID" id="106817915"/>
<dbReference type="PANTHER" id="PTHR48075">
    <property type="entry name" value="3-HYDROXYACYL-COA DEHYDROGENASE FAMILY PROTEIN"/>
    <property type="match status" value="1"/>
</dbReference>
<dbReference type="RefSeq" id="XP_014678113.1">
    <property type="nucleotide sequence ID" value="XM_014822627.1"/>
</dbReference>